<evidence type="ECO:0000313" key="6">
    <source>
        <dbReference type="Proteomes" id="UP000028990"/>
    </source>
</evidence>
<dbReference type="SUPFAM" id="SSF47113">
    <property type="entry name" value="Histone-fold"/>
    <property type="match status" value="1"/>
</dbReference>
<evidence type="ECO:0000313" key="5">
    <source>
        <dbReference type="EMBL" id="KFO33851.1"/>
    </source>
</evidence>
<name>A0A091EEP5_FUKDA</name>
<organism evidence="5 6">
    <name type="scientific">Fukomys damarensis</name>
    <name type="common">Damaraland mole rat</name>
    <name type="synonym">Cryptomys damarensis</name>
    <dbReference type="NCBI Taxonomy" id="885580"/>
    <lineage>
        <taxon>Eukaryota</taxon>
        <taxon>Metazoa</taxon>
        <taxon>Chordata</taxon>
        <taxon>Craniata</taxon>
        <taxon>Vertebrata</taxon>
        <taxon>Euteleostomi</taxon>
        <taxon>Mammalia</taxon>
        <taxon>Eutheria</taxon>
        <taxon>Euarchontoglires</taxon>
        <taxon>Glires</taxon>
        <taxon>Rodentia</taxon>
        <taxon>Hystricomorpha</taxon>
        <taxon>Bathyergidae</taxon>
        <taxon>Fukomys</taxon>
    </lineage>
</organism>
<dbReference type="Proteomes" id="UP000028990">
    <property type="component" value="Unassembled WGS sequence"/>
</dbReference>
<dbReference type="AlphaFoldDB" id="A0A091EEP5"/>
<dbReference type="Gene3D" id="1.10.20.10">
    <property type="entry name" value="Histone, subunit A"/>
    <property type="match status" value="1"/>
</dbReference>
<accession>A0A091EEP5</accession>
<dbReference type="GO" id="GO:0046982">
    <property type="term" value="F:protein heterodimerization activity"/>
    <property type="evidence" value="ECO:0007669"/>
    <property type="project" value="InterPro"/>
</dbReference>
<evidence type="ECO:0000256" key="2">
    <source>
        <dbReference type="ARBA" id="ARBA00022481"/>
    </source>
</evidence>
<keyword evidence="6" id="KW-1185">Reference proteome</keyword>
<protein>
    <submittedName>
        <fullName evidence="5">Histone H3.3 type 2</fullName>
    </submittedName>
</protein>
<keyword evidence="2" id="KW-0488">Methylation</keyword>
<dbReference type="PANTHER" id="PTHR11426">
    <property type="entry name" value="HISTONE H3"/>
    <property type="match status" value="1"/>
</dbReference>
<gene>
    <name evidence="5" type="ORF">H920_04845</name>
</gene>
<dbReference type="STRING" id="885580.ENSFDAP00000011049"/>
<dbReference type="GO" id="GO:0003677">
    <property type="term" value="F:DNA binding"/>
    <property type="evidence" value="ECO:0007669"/>
    <property type="project" value="InterPro"/>
</dbReference>
<feature type="domain" description="Core Histone H2A/H2B/H3" evidence="4">
    <location>
        <begin position="37"/>
        <end position="94"/>
    </location>
</feature>
<dbReference type="GO" id="GO:0000786">
    <property type="term" value="C:nucleosome"/>
    <property type="evidence" value="ECO:0007669"/>
    <property type="project" value="InterPro"/>
</dbReference>
<comment type="similarity">
    <text evidence="1">Belongs to the histone H3 family.</text>
</comment>
<dbReference type="Pfam" id="PF00125">
    <property type="entry name" value="Histone"/>
    <property type="match status" value="1"/>
</dbReference>
<reference evidence="5 6" key="1">
    <citation type="submission" date="2013-11" db="EMBL/GenBank/DDBJ databases">
        <title>The Damaraland mole rat (Fukomys damarensis) genome and evolution of African mole rats.</title>
        <authorList>
            <person name="Gladyshev V.N."/>
            <person name="Fang X."/>
        </authorList>
    </citation>
    <scope>NUCLEOTIDE SEQUENCE [LARGE SCALE GENOMIC DNA]</scope>
    <source>
        <tissue evidence="5">Liver</tissue>
    </source>
</reference>
<evidence type="ECO:0000256" key="1">
    <source>
        <dbReference type="ARBA" id="ARBA00010343"/>
    </source>
</evidence>
<dbReference type="InterPro" id="IPR000164">
    <property type="entry name" value="Histone_H3/CENP-A"/>
</dbReference>
<dbReference type="EMBL" id="KN122054">
    <property type="protein sequence ID" value="KFO33851.1"/>
    <property type="molecule type" value="Genomic_DNA"/>
</dbReference>
<dbReference type="SMART" id="SM00428">
    <property type="entry name" value="H3"/>
    <property type="match status" value="1"/>
</dbReference>
<dbReference type="InterPro" id="IPR007125">
    <property type="entry name" value="H2A/H2B/H3"/>
</dbReference>
<keyword evidence="3" id="KW-0013">ADP-ribosylation</keyword>
<dbReference type="InterPro" id="IPR009072">
    <property type="entry name" value="Histone-fold"/>
</dbReference>
<dbReference type="PRINTS" id="PR00622">
    <property type="entry name" value="HISTONEH3"/>
</dbReference>
<dbReference type="GO" id="GO:0030527">
    <property type="term" value="F:structural constituent of chromatin"/>
    <property type="evidence" value="ECO:0007669"/>
    <property type="project" value="InterPro"/>
</dbReference>
<sequence length="102" mass="10978">MATATSGTQLAMTVKDSRTHPLATLWNSVSQTASQCLVQEIALYFKADLHFHSTGIGALQEAKEADLVGLFEDANLCAIHAKHVTITPKDMELSHHICGDCA</sequence>
<evidence type="ECO:0000256" key="3">
    <source>
        <dbReference type="ARBA" id="ARBA00022765"/>
    </source>
</evidence>
<proteinExistence type="inferred from homology"/>
<evidence type="ECO:0000259" key="4">
    <source>
        <dbReference type="Pfam" id="PF00125"/>
    </source>
</evidence>